<accession>A0ABT9CU98</accession>
<sequence>MKIRVLSDLHLEFEPYAPVDVEADLVVLAGDIHTKNRGVEWANQMFNCPVIHILGNHELYAGHLDRTLEKMRLQAAPHVHILECETFIANGVRFLCATAWTDFTSTGNLAVASSVAKHEMNDFRMIRCGQGYRRIRPDDLIAKNRATRAWLDDELNRPFGGKTIVVTHHAPIPQVIGYKHDGHLNAAYANAWHELVPLADAWIFGHTHLAVDVVMGGCRLVSNPKGYPQEDTGFDPWKLIEI</sequence>
<keyword evidence="3" id="KW-1185">Reference proteome</keyword>
<dbReference type="EMBL" id="JAUQOO010000017">
    <property type="protein sequence ID" value="MDO7929063.1"/>
    <property type="molecule type" value="Genomic_DNA"/>
</dbReference>
<dbReference type="SUPFAM" id="SSF56300">
    <property type="entry name" value="Metallo-dependent phosphatases"/>
    <property type="match status" value="1"/>
</dbReference>
<dbReference type="Proteomes" id="UP001223016">
    <property type="component" value="Unassembled WGS sequence"/>
</dbReference>
<dbReference type="Pfam" id="PF00149">
    <property type="entry name" value="Metallophos"/>
    <property type="match status" value="1"/>
</dbReference>
<name>A0ABT9CU98_9PSED</name>
<gene>
    <name evidence="2" type="ORF">Q6A51_19955</name>
</gene>
<evidence type="ECO:0000259" key="1">
    <source>
        <dbReference type="Pfam" id="PF00149"/>
    </source>
</evidence>
<dbReference type="PANTHER" id="PTHR37844:SF2">
    <property type="entry name" value="SER_THR PROTEIN PHOSPHATASE SUPERFAMILY (AFU_ORTHOLOGUE AFUA_1G14840)"/>
    <property type="match status" value="1"/>
</dbReference>
<dbReference type="Gene3D" id="3.60.21.10">
    <property type="match status" value="1"/>
</dbReference>
<reference evidence="2 3" key="1">
    <citation type="submission" date="2023-07" db="EMBL/GenBank/DDBJ databases">
        <title>Identification of four novel Pseudomonas species associated with bacterial leaf spot of cucurbits.</title>
        <authorList>
            <person name="Fullem K.R."/>
        </authorList>
    </citation>
    <scope>NUCLEOTIDE SEQUENCE [LARGE SCALE GENOMIC DNA]</scope>
    <source>
        <strain evidence="2 3">KFB 138</strain>
    </source>
</reference>
<comment type="caution">
    <text evidence="2">The sequence shown here is derived from an EMBL/GenBank/DDBJ whole genome shotgun (WGS) entry which is preliminary data.</text>
</comment>
<proteinExistence type="predicted"/>
<protein>
    <submittedName>
        <fullName evidence="2">Metallophosphoesterase</fullName>
    </submittedName>
</protein>
<feature type="domain" description="Calcineurin-like phosphoesterase" evidence="1">
    <location>
        <begin position="1"/>
        <end position="208"/>
    </location>
</feature>
<dbReference type="InterPro" id="IPR004843">
    <property type="entry name" value="Calcineurin-like_PHP"/>
</dbReference>
<evidence type="ECO:0000313" key="3">
    <source>
        <dbReference type="Proteomes" id="UP001223016"/>
    </source>
</evidence>
<organism evidence="2 3">
    <name type="scientific">Pseudomonas serbiensis</name>
    <dbReference type="NCBI Taxonomy" id="3064350"/>
    <lineage>
        <taxon>Bacteria</taxon>
        <taxon>Pseudomonadati</taxon>
        <taxon>Pseudomonadota</taxon>
        <taxon>Gammaproteobacteria</taxon>
        <taxon>Pseudomonadales</taxon>
        <taxon>Pseudomonadaceae</taxon>
        <taxon>Pseudomonas</taxon>
    </lineage>
</organism>
<dbReference type="RefSeq" id="WP_005734520.1">
    <property type="nucleotide sequence ID" value="NZ_JAUQOO010000017.1"/>
</dbReference>
<evidence type="ECO:0000313" key="2">
    <source>
        <dbReference type="EMBL" id="MDO7929063.1"/>
    </source>
</evidence>
<dbReference type="InterPro" id="IPR029052">
    <property type="entry name" value="Metallo-depent_PP-like"/>
</dbReference>
<dbReference type="PANTHER" id="PTHR37844">
    <property type="entry name" value="SER/THR PROTEIN PHOSPHATASE SUPERFAMILY (AFU_ORTHOLOGUE AFUA_1G14840)"/>
    <property type="match status" value="1"/>
</dbReference>